<dbReference type="InterPro" id="IPR050585">
    <property type="entry name" value="Xaa-Pro_dipeptidyl-ppase/CocE"/>
</dbReference>
<keyword evidence="1 3" id="KW-0378">Hydrolase</keyword>
<protein>
    <submittedName>
        <fullName evidence="3">Cocaine esterase</fullName>
        <ecNumber evidence="3">3.1.1.84</ecNumber>
    </submittedName>
</protein>
<dbReference type="RefSeq" id="WP_160142160.1">
    <property type="nucleotide sequence ID" value="NZ_UWPJ01000008.1"/>
</dbReference>
<dbReference type="PANTHER" id="PTHR43056:SF10">
    <property type="entry name" value="COCE_NOND FAMILY, PUTATIVE (AFU_ORTHOLOGUE AFUA_7G00600)-RELATED"/>
    <property type="match status" value="1"/>
</dbReference>
<dbReference type="Gene3D" id="1.10.3020.20">
    <property type="match status" value="1"/>
</dbReference>
<reference evidence="3 4" key="1">
    <citation type="submission" date="2018-10" db="EMBL/GenBank/DDBJ databases">
        <authorList>
            <person name="Criscuolo A."/>
        </authorList>
    </citation>
    <scope>NUCLEOTIDE SEQUENCE [LARGE SCALE GENOMIC DNA]</scope>
    <source>
        <strain evidence="3">DnA1</strain>
    </source>
</reference>
<dbReference type="Gene3D" id="2.60.120.260">
    <property type="entry name" value="Galactose-binding domain-like"/>
    <property type="match status" value="1"/>
</dbReference>
<proteinExistence type="predicted"/>
<dbReference type="SUPFAM" id="SSF49785">
    <property type="entry name" value="Galactose-binding domain-like"/>
    <property type="match status" value="1"/>
</dbReference>
<dbReference type="NCBIfam" id="TIGR00976">
    <property type="entry name" value="CocE_NonD"/>
    <property type="match status" value="2"/>
</dbReference>
<sequence length="543" mass="60784">MTDATPTPSLIVRIPARDGALLTAAVYLPPGAGRFPALFAASPYRFDNNRLPPTNMFMWSGETGPIAYYLSHGYAFVHMDVRGTGRSEGEYRYHDELEQTDLYDAIEWIAAQAWCTGKVGGIGQSYYARMQWFMGIQNPPSLACIAPYDGNIDTYRAAAYSGGIPGLFPVHWYNNSLRAINECPYEGEPRRIDWDFIGEIRAHPLYDEFWRIRAAAERLAEITVPVFSIGAWSKVDYHLNGNIVGYQRLRSPRKLLVLGGKDMFKALADFTSTAFHETYLRPFYDHYLKGERTGYLEQPEVRYFLSGADRMRSAEAWPPPQAGYRRLYLDAAHSGSVSSLNDGMLSEQPPAGASSATSYRYPDPQWRGGVVSMDEQGRLDPVRRTLTFTSAPLAADLEVTGPVRLVLFLSSSNSDTDVVVKLADQFPNDSAGQPVARVLTKGWLRASHRQLDDRLSRENAPWYTHADPEPLLPGQVYRLDIAIMPMAHVFKAGHRIRISIANGDAHATDFPYDHLYTPDKVGEDAIHHDKVHASHLVLPVMHG</sequence>
<dbReference type="PANTHER" id="PTHR43056">
    <property type="entry name" value="PEPTIDASE S9 PROLYL OLIGOPEPTIDASE"/>
    <property type="match status" value="1"/>
</dbReference>
<organism evidence="3 4">
    <name type="scientific">Pigmentiphaga humi</name>
    <dbReference type="NCBI Taxonomy" id="2478468"/>
    <lineage>
        <taxon>Bacteria</taxon>
        <taxon>Pseudomonadati</taxon>
        <taxon>Pseudomonadota</taxon>
        <taxon>Betaproteobacteria</taxon>
        <taxon>Burkholderiales</taxon>
        <taxon>Alcaligenaceae</taxon>
        <taxon>Pigmentiphaga</taxon>
    </lineage>
</organism>
<evidence type="ECO:0000256" key="1">
    <source>
        <dbReference type="ARBA" id="ARBA00022801"/>
    </source>
</evidence>
<dbReference type="EMBL" id="UWPJ01000008">
    <property type="protein sequence ID" value="VCU68833.1"/>
    <property type="molecule type" value="Genomic_DNA"/>
</dbReference>
<feature type="domain" description="Xaa-Pro dipeptidyl-peptidase C-terminal" evidence="2">
    <location>
        <begin position="281"/>
        <end position="537"/>
    </location>
</feature>
<dbReference type="OrthoDB" id="9806163at2"/>
<name>A0A3P4AXP4_9BURK</name>
<keyword evidence="4" id="KW-1185">Reference proteome</keyword>
<dbReference type="Gene3D" id="3.40.50.1820">
    <property type="entry name" value="alpha/beta hydrolase"/>
    <property type="match status" value="1"/>
</dbReference>
<dbReference type="Pfam" id="PF08530">
    <property type="entry name" value="PepX_C"/>
    <property type="match status" value="1"/>
</dbReference>
<dbReference type="InterPro" id="IPR000383">
    <property type="entry name" value="Xaa-Pro-like_dom"/>
</dbReference>
<dbReference type="InterPro" id="IPR008979">
    <property type="entry name" value="Galactose-bd-like_sf"/>
</dbReference>
<dbReference type="SMART" id="SM00939">
    <property type="entry name" value="PepX_C"/>
    <property type="match status" value="1"/>
</dbReference>
<gene>
    <name evidence="3" type="primary">cocE_2</name>
    <name evidence="3" type="ORF">PIGHUM_00891</name>
</gene>
<evidence type="ECO:0000313" key="3">
    <source>
        <dbReference type="EMBL" id="VCU68833.1"/>
    </source>
</evidence>
<dbReference type="InterPro" id="IPR029058">
    <property type="entry name" value="AB_hydrolase_fold"/>
</dbReference>
<dbReference type="Proteomes" id="UP000277294">
    <property type="component" value="Unassembled WGS sequence"/>
</dbReference>
<dbReference type="EC" id="3.1.1.84" evidence="3"/>
<evidence type="ECO:0000259" key="2">
    <source>
        <dbReference type="SMART" id="SM00939"/>
    </source>
</evidence>
<dbReference type="SUPFAM" id="SSF53474">
    <property type="entry name" value="alpha/beta-Hydrolases"/>
    <property type="match status" value="1"/>
</dbReference>
<dbReference type="InterPro" id="IPR013736">
    <property type="entry name" value="Xaa-Pro_dipept_C"/>
</dbReference>
<dbReference type="Pfam" id="PF02129">
    <property type="entry name" value="Peptidase_S15"/>
    <property type="match status" value="1"/>
</dbReference>
<evidence type="ECO:0000313" key="4">
    <source>
        <dbReference type="Proteomes" id="UP000277294"/>
    </source>
</evidence>
<dbReference type="InterPro" id="IPR005674">
    <property type="entry name" value="CocE/Ser_esterase"/>
</dbReference>
<dbReference type="GO" id="GO:0008239">
    <property type="term" value="F:dipeptidyl-peptidase activity"/>
    <property type="evidence" value="ECO:0007669"/>
    <property type="project" value="InterPro"/>
</dbReference>
<accession>A0A3P4AXP4</accession>
<dbReference type="AlphaFoldDB" id="A0A3P4AXP4"/>